<dbReference type="GO" id="GO:0016757">
    <property type="term" value="F:glycosyltransferase activity"/>
    <property type="evidence" value="ECO:0007669"/>
    <property type="project" value="InterPro"/>
</dbReference>
<reference evidence="2 3" key="1">
    <citation type="submission" date="2019-08" db="EMBL/GenBank/DDBJ databases">
        <title>Flavobacterium alkalisoli sp. nov., isolated from rhizosphere soil of Suaeda salsa.</title>
        <authorList>
            <person name="Sun J.-Q."/>
            <person name="Xu L."/>
        </authorList>
    </citation>
    <scope>NUCLEOTIDE SEQUENCE [LARGE SCALE GENOMIC DNA]</scope>
    <source>
        <strain evidence="2 3">XS-5</strain>
    </source>
</reference>
<dbReference type="InterPro" id="IPR001296">
    <property type="entry name" value="Glyco_trans_1"/>
</dbReference>
<evidence type="ECO:0000259" key="1">
    <source>
        <dbReference type="Pfam" id="PF00534"/>
    </source>
</evidence>
<dbReference type="RefSeq" id="WP_147584786.1">
    <property type="nucleotide sequence ID" value="NZ_CP042831.1"/>
</dbReference>
<dbReference type="Gene3D" id="3.40.50.2000">
    <property type="entry name" value="Glycogen Phosphorylase B"/>
    <property type="match status" value="2"/>
</dbReference>
<name>A0A5B9FW60_9FLAO</name>
<keyword evidence="3" id="KW-1185">Reference proteome</keyword>
<dbReference type="Proteomes" id="UP000321222">
    <property type="component" value="Chromosome"/>
</dbReference>
<dbReference type="OrthoDB" id="9811239at2"/>
<evidence type="ECO:0000313" key="3">
    <source>
        <dbReference type="Proteomes" id="UP000321222"/>
    </source>
</evidence>
<feature type="domain" description="Glycosyl transferase family 1" evidence="1">
    <location>
        <begin position="180"/>
        <end position="340"/>
    </location>
</feature>
<dbReference type="CDD" id="cd03820">
    <property type="entry name" value="GT4_AmsD-like"/>
    <property type="match status" value="1"/>
</dbReference>
<dbReference type="SUPFAM" id="SSF53756">
    <property type="entry name" value="UDP-Glycosyltransferase/glycogen phosphorylase"/>
    <property type="match status" value="1"/>
</dbReference>
<dbReference type="EMBL" id="CP042831">
    <property type="protein sequence ID" value="QEE51290.1"/>
    <property type="molecule type" value="Genomic_DNA"/>
</dbReference>
<keyword evidence="2" id="KW-0808">Transferase</keyword>
<proteinExistence type="predicted"/>
<dbReference type="PANTHER" id="PTHR12526">
    <property type="entry name" value="GLYCOSYLTRANSFERASE"/>
    <property type="match status" value="1"/>
</dbReference>
<organism evidence="2 3">
    <name type="scientific">Flavobacterium alkalisoli</name>
    <dbReference type="NCBI Taxonomy" id="2602769"/>
    <lineage>
        <taxon>Bacteria</taxon>
        <taxon>Pseudomonadati</taxon>
        <taxon>Bacteroidota</taxon>
        <taxon>Flavobacteriia</taxon>
        <taxon>Flavobacteriales</taxon>
        <taxon>Flavobacteriaceae</taxon>
        <taxon>Flavobacterium</taxon>
    </lineage>
</organism>
<protein>
    <submittedName>
        <fullName evidence="2">Glycosyltransferase family 4 protein</fullName>
    </submittedName>
</protein>
<dbReference type="PANTHER" id="PTHR12526:SF630">
    <property type="entry name" value="GLYCOSYLTRANSFERASE"/>
    <property type="match status" value="1"/>
</dbReference>
<dbReference type="Pfam" id="PF00534">
    <property type="entry name" value="Glycos_transf_1"/>
    <property type="match status" value="1"/>
</dbReference>
<evidence type="ECO:0000313" key="2">
    <source>
        <dbReference type="EMBL" id="QEE51290.1"/>
    </source>
</evidence>
<gene>
    <name evidence="2" type="ORF">FUA48_17475</name>
</gene>
<sequence length="363" mass="41658">MRLLYITTKVSGAGGMQKVLAVKTDYLIEHSDYKIDILISNAEPGEEVIHEFNPSINFHQISPAKGLAYFKSYSKLLKNKIKDINPDIIIMCDNGLKSFLLPFIMKKDYPLIYELHVAKRILSKGDGLFKFVRDKIIFSFISFCSSAFDRFVVLTPSEKEEWNLKNIVVIPNPLWFTNESLSRLENKTVVAVGRHVYEKGYDRMFEIWKKVLDKHPDWQLHIYGDKNIDINLEELANSIGINENVKFFDATKNILKAYHEASLYLMTSRYEGFGMVLIEAMGVGVPCIAYNCPTGPSGIIINGYNGYLIDDGDEKAFANAVLQLIEHEEMREEMGKNAYNSSQRFFLPEIMQKWNDLFTSLLK</sequence>
<accession>A0A5B9FW60</accession>
<dbReference type="KEGG" id="fak:FUA48_17475"/>
<dbReference type="AlphaFoldDB" id="A0A5B9FW60"/>